<evidence type="ECO:0000313" key="1">
    <source>
        <dbReference type="EMBL" id="APG09933.1"/>
    </source>
</evidence>
<dbReference type="RefSeq" id="WP_071911158.1">
    <property type="nucleotide sequence ID" value="NZ_CP017637.1"/>
</dbReference>
<dbReference type="AlphaFoldDB" id="A0A1L3F9H0"/>
<organism evidence="1 2">
    <name type="scientific">Bradyrhizobium japonicum</name>
    <dbReference type="NCBI Taxonomy" id="375"/>
    <lineage>
        <taxon>Bacteria</taxon>
        <taxon>Pseudomonadati</taxon>
        <taxon>Pseudomonadota</taxon>
        <taxon>Alphaproteobacteria</taxon>
        <taxon>Hyphomicrobiales</taxon>
        <taxon>Nitrobacteraceae</taxon>
        <taxon>Bradyrhizobium</taxon>
    </lineage>
</organism>
<accession>A0A1L3F9H0</accession>
<dbReference type="EMBL" id="CP017637">
    <property type="protein sequence ID" value="APG09933.1"/>
    <property type="molecule type" value="Genomic_DNA"/>
</dbReference>
<protein>
    <submittedName>
        <fullName evidence="1">Uncharacterized protein</fullName>
    </submittedName>
</protein>
<name>A0A1L3F9H0_BRAJP</name>
<gene>
    <name evidence="1" type="ORF">BKD09_16530</name>
</gene>
<proteinExistence type="predicted"/>
<evidence type="ECO:0000313" key="2">
    <source>
        <dbReference type="Proteomes" id="UP000181962"/>
    </source>
</evidence>
<dbReference type="Proteomes" id="UP000181962">
    <property type="component" value="Chromosome"/>
</dbReference>
<sequence>MGIGSDALKILRSMRSPFEKSVINDRIPLDRVEADLPIGKKAVRLHPTAGDTSLSDLDEKLTLIQEALSNRARAVPEGELNDFEAINEFARLEQLKIAAKKGDWAQADRYLRVSCLTSKIKALCVKG</sequence>
<reference evidence="1 2" key="1">
    <citation type="submission" date="2016-11" db="EMBL/GenBank/DDBJ databases">
        <title>Complete Genome Sequence of Bradyrhizobium sp. strain J5, an isolated from soybean nodule in Hokkaido.</title>
        <authorList>
            <person name="Kanehara K."/>
        </authorList>
    </citation>
    <scope>NUCLEOTIDE SEQUENCE [LARGE SCALE GENOMIC DNA]</scope>
    <source>
        <strain evidence="1 2">J5</strain>
    </source>
</reference>